<organism evidence="1">
    <name type="scientific">Siphoviridae sp. ct6d71</name>
    <dbReference type="NCBI Taxonomy" id="2826298"/>
    <lineage>
        <taxon>Viruses</taxon>
        <taxon>Duplodnaviria</taxon>
        <taxon>Heunggongvirae</taxon>
        <taxon>Uroviricota</taxon>
        <taxon>Caudoviricetes</taxon>
    </lineage>
</organism>
<sequence length="55" mass="6463">MEIVVHISTLPLMQFSYELLNVSIKHRLYLIPQHCLLRSTHFSTLVPTSLKRNSR</sequence>
<name>A0A8S5R353_9CAUD</name>
<dbReference type="EMBL" id="BK015797">
    <property type="protein sequence ID" value="DAE25405.1"/>
    <property type="molecule type" value="Genomic_DNA"/>
</dbReference>
<protein>
    <submittedName>
        <fullName evidence="1">Uncharacterized protein</fullName>
    </submittedName>
</protein>
<accession>A0A8S5R353</accession>
<reference evidence="1" key="1">
    <citation type="journal article" date="2021" name="Proc. Natl. Acad. Sci. U.S.A.">
        <title>A Catalog of Tens of Thousands of Viruses from Human Metagenomes Reveals Hidden Associations with Chronic Diseases.</title>
        <authorList>
            <person name="Tisza M.J."/>
            <person name="Buck C.B."/>
        </authorList>
    </citation>
    <scope>NUCLEOTIDE SEQUENCE</scope>
    <source>
        <strain evidence="1">Ct6d71</strain>
    </source>
</reference>
<evidence type="ECO:0000313" key="1">
    <source>
        <dbReference type="EMBL" id="DAE25405.1"/>
    </source>
</evidence>
<proteinExistence type="predicted"/>